<reference evidence="5" key="1">
    <citation type="submission" date="2016-07" db="EMBL/GenBank/DDBJ databases">
        <authorList>
            <person name="Florea S."/>
            <person name="Webb J.S."/>
            <person name="Jaromczyk J."/>
            <person name="Schardl C.L."/>
        </authorList>
    </citation>
    <scope>NUCLEOTIDE SEQUENCE [LARGE SCALE GENOMIC DNA]</scope>
    <source>
        <strain evidence="5">KCTC 42131</strain>
    </source>
</reference>
<proteinExistence type="predicted"/>
<gene>
    <name evidence="4" type="ORF">PHACT_13135</name>
</gene>
<dbReference type="Gene3D" id="3.20.20.450">
    <property type="entry name" value="EAL domain"/>
    <property type="match status" value="1"/>
</dbReference>
<dbReference type="AlphaFoldDB" id="A0A1E8CGX6"/>
<dbReference type="Proteomes" id="UP000175669">
    <property type="component" value="Unassembled WGS sequence"/>
</dbReference>
<evidence type="ECO:0000313" key="4">
    <source>
        <dbReference type="EMBL" id="OFE11487.1"/>
    </source>
</evidence>
<dbReference type="SUPFAM" id="SSF141868">
    <property type="entry name" value="EAL domain-like"/>
    <property type="match status" value="1"/>
</dbReference>
<keyword evidence="2" id="KW-1133">Transmembrane helix</keyword>
<organism evidence="4 5">
    <name type="scientific">Pseudohongiella acticola</name>
    <dbReference type="NCBI Taxonomy" id="1524254"/>
    <lineage>
        <taxon>Bacteria</taxon>
        <taxon>Pseudomonadati</taxon>
        <taxon>Pseudomonadota</taxon>
        <taxon>Gammaproteobacteria</taxon>
        <taxon>Pseudomonadales</taxon>
        <taxon>Pseudohongiellaceae</taxon>
        <taxon>Pseudohongiella</taxon>
    </lineage>
</organism>
<keyword evidence="2" id="KW-0812">Transmembrane</keyword>
<feature type="domain" description="EAL" evidence="3">
    <location>
        <begin position="297"/>
        <end position="549"/>
    </location>
</feature>
<dbReference type="PANTHER" id="PTHR33121">
    <property type="entry name" value="CYCLIC DI-GMP PHOSPHODIESTERASE PDEF"/>
    <property type="match status" value="1"/>
</dbReference>
<dbReference type="SMART" id="SM00267">
    <property type="entry name" value="GGDEF"/>
    <property type="match status" value="1"/>
</dbReference>
<feature type="transmembrane region" description="Helical" evidence="2">
    <location>
        <begin position="21"/>
        <end position="43"/>
    </location>
</feature>
<dbReference type="Gene3D" id="3.30.70.270">
    <property type="match status" value="1"/>
</dbReference>
<keyword evidence="5" id="KW-1185">Reference proteome</keyword>
<evidence type="ECO:0000313" key="5">
    <source>
        <dbReference type="Proteomes" id="UP000175669"/>
    </source>
</evidence>
<dbReference type="CDD" id="cd01948">
    <property type="entry name" value="EAL"/>
    <property type="match status" value="1"/>
</dbReference>
<accession>A0A1E8CGX6</accession>
<dbReference type="PANTHER" id="PTHR33121:SF79">
    <property type="entry name" value="CYCLIC DI-GMP PHOSPHODIESTERASE PDED-RELATED"/>
    <property type="match status" value="1"/>
</dbReference>
<dbReference type="PROSITE" id="PS50883">
    <property type="entry name" value="EAL"/>
    <property type="match status" value="1"/>
</dbReference>
<dbReference type="InterPro" id="IPR000160">
    <property type="entry name" value="GGDEF_dom"/>
</dbReference>
<dbReference type="EMBL" id="MASR01000002">
    <property type="protein sequence ID" value="OFE11487.1"/>
    <property type="molecule type" value="Genomic_DNA"/>
</dbReference>
<sequence>MSKLNTIVNAYYRLPAELQTLVCIVLWVCIAILMRIAFIGGGLPSDIEIWITLVVFLVGLASGPIVGCVTAMVCAALMSPGGLFVSVETVDAEFWVRSTGLFGGGLLGGLLQRLISWLQSELYVAQHHVRGTGLPNEKATIKYLEKVLKSASLDTQELDLLNVRVNNLDHIRQSADKETTNQLIRALAEQLKARLGEGAHVSQLSDNELLGIQVGQDLDASSMQKLVEELLAKPVSINGKDYQLTASAGLHRKGRHDTENNPQALVDQAAKMASAAQADKQSLKSSGKNEAIHDFGGDADGAELRAAMDKHEFSLFYEPRLNTRTGYFSALQGIVHWHHPQKGDLLLDDFKSMLKDPASVQGLCGWMLKLAFADADEWARHNYQFRITVDVTINDRLCAPALAYALAESSKRKFKPGWLGIEVSEQSLRAADAKSTNYLEKLKKNEVSIIVSNFGVGGTNVQDLFMMSVDAIKFSPKIIKTALLHTEKRRELASTIKLIHSRGLLSIADGVATSDGLKMLRALECAELQGPMISKALPKVSIPWARLRV</sequence>
<dbReference type="SMART" id="SM00052">
    <property type="entry name" value="EAL"/>
    <property type="match status" value="1"/>
</dbReference>
<comment type="caution">
    <text evidence="4">The sequence shown here is derived from an EMBL/GenBank/DDBJ whole genome shotgun (WGS) entry which is preliminary data.</text>
</comment>
<dbReference type="Pfam" id="PF00563">
    <property type="entry name" value="EAL"/>
    <property type="match status" value="1"/>
</dbReference>
<dbReference type="SUPFAM" id="SSF55073">
    <property type="entry name" value="Nucleotide cyclase"/>
    <property type="match status" value="1"/>
</dbReference>
<dbReference type="InterPro" id="IPR029787">
    <property type="entry name" value="Nucleotide_cyclase"/>
</dbReference>
<dbReference type="InterPro" id="IPR043128">
    <property type="entry name" value="Rev_trsase/Diguanyl_cyclase"/>
</dbReference>
<keyword evidence="2" id="KW-0472">Membrane</keyword>
<dbReference type="STRING" id="1524254.PHACT_13135"/>
<evidence type="ECO:0000256" key="2">
    <source>
        <dbReference type="SAM" id="Phobius"/>
    </source>
</evidence>
<protein>
    <recommendedName>
        <fullName evidence="3">EAL domain-containing protein</fullName>
    </recommendedName>
</protein>
<dbReference type="Pfam" id="PF00990">
    <property type="entry name" value="GGDEF"/>
    <property type="match status" value="1"/>
</dbReference>
<evidence type="ECO:0000259" key="3">
    <source>
        <dbReference type="PROSITE" id="PS50883"/>
    </source>
</evidence>
<dbReference type="GO" id="GO:0071111">
    <property type="term" value="F:cyclic-guanylate-specific phosphodiesterase activity"/>
    <property type="evidence" value="ECO:0007669"/>
    <property type="project" value="InterPro"/>
</dbReference>
<evidence type="ECO:0000256" key="1">
    <source>
        <dbReference type="SAM" id="MobiDB-lite"/>
    </source>
</evidence>
<feature type="region of interest" description="Disordered" evidence="1">
    <location>
        <begin position="276"/>
        <end position="295"/>
    </location>
</feature>
<feature type="transmembrane region" description="Helical" evidence="2">
    <location>
        <begin position="49"/>
        <end position="77"/>
    </location>
</feature>
<dbReference type="InterPro" id="IPR035919">
    <property type="entry name" value="EAL_sf"/>
</dbReference>
<name>A0A1E8CGX6_9GAMM</name>
<dbReference type="InterPro" id="IPR050706">
    <property type="entry name" value="Cyclic-di-GMP_PDE-like"/>
</dbReference>
<dbReference type="InterPro" id="IPR001633">
    <property type="entry name" value="EAL_dom"/>
</dbReference>